<dbReference type="Proteomes" id="UP001345963">
    <property type="component" value="Unassembled WGS sequence"/>
</dbReference>
<organism evidence="1 2">
    <name type="scientific">Ataeniobius toweri</name>
    <dbReference type="NCBI Taxonomy" id="208326"/>
    <lineage>
        <taxon>Eukaryota</taxon>
        <taxon>Metazoa</taxon>
        <taxon>Chordata</taxon>
        <taxon>Craniata</taxon>
        <taxon>Vertebrata</taxon>
        <taxon>Euteleostomi</taxon>
        <taxon>Actinopterygii</taxon>
        <taxon>Neopterygii</taxon>
        <taxon>Teleostei</taxon>
        <taxon>Neoteleostei</taxon>
        <taxon>Acanthomorphata</taxon>
        <taxon>Ovalentaria</taxon>
        <taxon>Atherinomorphae</taxon>
        <taxon>Cyprinodontiformes</taxon>
        <taxon>Goodeidae</taxon>
        <taxon>Ataeniobius</taxon>
    </lineage>
</organism>
<accession>A0ABU7CH08</accession>
<sequence length="67" mass="7329">MGVGSESVFWKPDRPITVLLKWCLGTSQLCSGGFLSICETLRNPELLRCHCPQGLKTSTEISCLSSL</sequence>
<evidence type="ECO:0000313" key="1">
    <source>
        <dbReference type="EMBL" id="MED6262272.1"/>
    </source>
</evidence>
<protein>
    <submittedName>
        <fullName evidence="1">Uncharacterized protein</fullName>
    </submittedName>
</protein>
<gene>
    <name evidence="1" type="ORF">ATANTOWER_017079</name>
</gene>
<keyword evidence="2" id="KW-1185">Reference proteome</keyword>
<reference evidence="1 2" key="1">
    <citation type="submission" date="2021-07" db="EMBL/GenBank/DDBJ databases">
        <authorList>
            <person name="Palmer J.M."/>
        </authorList>
    </citation>
    <scope>NUCLEOTIDE SEQUENCE [LARGE SCALE GENOMIC DNA]</scope>
    <source>
        <strain evidence="1 2">AT_MEX2019</strain>
        <tissue evidence="1">Muscle</tissue>
    </source>
</reference>
<evidence type="ECO:0000313" key="2">
    <source>
        <dbReference type="Proteomes" id="UP001345963"/>
    </source>
</evidence>
<name>A0ABU7CH08_9TELE</name>
<comment type="caution">
    <text evidence="1">The sequence shown here is derived from an EMBL/GenBank/DDBJ whole genome shotgun (WGS) entry which is preliminary data.</text>
</comment>
<dbReference type="EMBL" id="JAHUTI010092044">
    <property type="protein sequence ID" value="MED6262272.1"/>
    <property type="molecule type" value="Genomic_DNA"/>
</dbReference>
<proteinExistence type="predicted"/>